<comment type="caution">
    <text evidence="5">The sequence shown here is derived from an EMBL/GenBank/DDBJ whole genome shotgun (WGS) entry which is preliminary data.</text>
</comment>
<keyword evidence="6" id="KW-1185">Reference proteome</keyword>
<evidence type="ECO:0000313" key="5">
    <source>
        <dbReference type="EMBL" id="MFD1932130.1"/>
    </source>
</evidence>
<protein>
    <submittedName>
        <fullName evidence="5">Glycosyltransferase</fullName>
        <ecNumber evidence="5">2.4.-.-</ecNumber>
    </submittedName>
</protein>
<dbReference type="InterPro" id="IPR028098">
    <property type="entry name" value="Glyco_trans_4-like_N"/>
</dbReference>
<feature type="domain" description="Glycosyltransferase subfamily 4-like N-terminal" evidence="4">
    <location>
        <begin position="7"/>
        <end position="161"/>
    </location>
</feature>
<dbReference type="InterPro" id="IPR050194">
    <property type="entry name" value="Glycosyltransferase_grp1"/>
</dbReference>
<gene>
    <name evidence="5" type="ORF">ACFSKW_11660</name>
</gene>
<feature type="region of interest" description="Disordered" evidence="3">
    <location>
        <begin position="437"/>
        <end position="463"/>
    </location>
</feature>
<dbReference type="PANTHER" id="PTHR45947:SF3">
    <property type="entry name" value="SULFOQUINOVOSYL TRANSFERASE SQD2"/>
    <property type="match status" value="1"/>
</dbReference>
<sequence length="510" mass="51753">MTQPVDGGVGAYVAAVVADQVRRGWQVAVACPQEGPLREQLAELEVPWLDWPVERSPGPRDVAAIRRLGRLVAAFGPDAVHLHSAKAGLAGRAAIRGRIPTIFQPHGWSWLAARGLVARAALAWERRAARWSDLLVCVGEGESALARRNGVRGDLVVVRNGVDLRRFHPADKEERATARERHGILWSAPLAVCVGRVTRQKGQDLLLSAWELVMDRCEQARLAIVGDGDLLDELRSLDTPGAQFVGAVDDARSWYAAADVVVLPSRWEGLPLTALEAMATGRSLVVYDVPGLTEVVGEGAGVAVPAEDVPALAEALLLRLAQPELASAEGRVAVARSASFDIAVAFDELAEHVLRLSGSSAFLGATGGVGGGAGVGIGTAAASAACACASRTGAGGVGVNGVGVSGVGVNGVGVNGTVSNGGSVTVVSSGGMNGAGVSAPDPTGLGVPGSAEDGSGVPEAVSSGLGVSSVDGKGVGASGVAVTGAGCCNSLRNSADERGFDEHCQTPCGQ</sequence>
<dbReference type="Pfam" id="PF13692">
    <property type="entry name" value="Glyco_trans_1_4"/>
    <property type="match status" value="1"/>
</dbReference>
<keyword evidence="2 5" id="KW-0808">Transferase</keyword>
<name>A0ABW4ST56_9ACTN</name>
<evidence type="ECO:0000256" key="2">
    <source>
        <dbReference type="ARBA" id="ARBA00022679"/>
    </source>
</evidence>
<dbReference type="EMBL" id="JBHUFV010000017">
    <property type="protein sequence ID" value="MFD1932130.1"/>
    <property type="molecule type" value="Genomic_DNA"/>
</dbReference>
<dbReference type="RefSeq" id="WP_379572133.1">
    <property type="nucleotide sequence ID" value="NZ_JBHUFV010000017.1"/>
</dbReference>
<dbReference type="GO" id="GO:0016757">
    <property type="term" value="F:glycosyltransferase activity"/>
    <property type="evidence" value="ECO:0007669"/>
    <property type="project" value="UniProtKB-KW"/>
</dbReference>
<accession>A0ABW4ST56</accession>
<evidence type="ECO:0000256" key="3">
    <source>
        <dbReference type="SAM" id="MobiDB-lite"/>
    </source>
</evidence>
<keyword evidence="1 5" id="KW-0328">Glycosyltransferase</keyword>
<reference evidence="6" key="1">
    <citation type="journal article" date="2019" name="Int. J. Syst. Evol. Microbiol.">
        <title>The Global Catalogue of Microorganisms (GCM) 10K type strain sequencing project: providing services to taxonomists for standard genome sequencing and annotation.</title>
        <authorList>
            <consortium name="The Broad Institute Genomics Platform"/>
            <consortium name="The Broad Institute Genome Sequencing Center for Infectious Disease"/>
            <person name="Wu L."/>
            <person name="Ma J."/>
        </authorList>
    </citation>
    <scope>NUCLEOTIDE SEQUENCE [LARGE SCALE GENOMIC DNA]</scope>
    <source>
        <strain evidence="6">ICMP 6774ER</strain>
    </source>
</reference>
<dbReference type="Proteomes" id="UP001597368">
    <property type="component" value="Unassembled WGS sequence"/>
</dbReference>
<dbReference type="SUPFAM" id="SSF53756">
    <property type="entry name" value="UDP-Glycosyltransferase/glycogen phosphorylase"/>
    <property type="match status" value="1"/>
</dbReference>
<evidence type="ECO:0000313" key="6">
    <source>
        <dbReference type="Proteomes" id="UP001597368"/>
    </source>
</evidence>
<evidence type="ECO:0000259" key="4">
    <source>
        <dbReference type="Pfam" id="PF13579"/>
    </source>
</evidence>
<organism evidence="5 6">
    <name type="scientific">Nonomuraea mangrovi</name>
    <dbReference type="NCBI Taxonomy" id="2316207"/>
    <lineage>
        <taxon>Bacteria</taxon>
        <taxon>Bacillati</taxon>
        <taxon>Actinomycetota</taxon>
        <taxon>Actinomycetes</taxon>
        <taxon>Streptosporangiales</taxon>
        <taxon>Streptosporangiaceae</taxon>
        <taxon>Nonomuraea</taxon>
    </lineage>
</organism>
<evidence type="ECO:0000256" key="1">
    <source>
        <dbReference type="ARBA" id="ARBA00022676"/>
    </source>
</evidence>
<dbReference type="PANTHER" id="PTHR45947">
    <property type="entry name" value="SULFOQUINOVOSYL TRANSFERASE SQD2"/>
    <property type="match status" value="1"/>
</dbReference>
<dbReference type="EC" id="2.4.-.-" evidence="5"/>
<dbReference type="Gene3D" id="3.40.50.2000">
    <property type="entry name" value="Glycogen Phosphorylase B"/>
    <property type="match status" value="2"/>
</dbReference>
<proteinExistence type="predicted"/>
<dbReference type="Pfam" id="PF13579">
    <property type="entry name" value="Glyco_trans_4_4"/>
    <property type="match status" value="1"/>
</dbReference>